<dbReference type="Proteomes" id="UP001498398">
    <property type="component" value="Unassembled WGS sequence"/>
</dbReference>
<organism evidence="2 3">
    <name type="scientific">Marasmiellus scandens</name>
    <dbReference type="NCBI Taxonomy" id="2682957"/>
    <lineage>
        <taxon>Eukaryota</taxon>
        <taxon>Fungi</taxon>
        <taxon>Dikarya</taxon>
        <taxon>Basidiomycota</taxon>
        <taxon>Agaricomycotina</taxon>
        <taxon>Agaricomycetes</taxon>
        <taxon>Agaricomycetidae</taxon>
        <taxon>Agaricales</taxon>
        <taxon>Marasmiineae</taxon>
        <taxon>Omphalotaceae</taxon>
        <taxon>Marasmiellus</taxon>
    </lineage>
</organism>
<evidence type="ECO:0000256" key="1">
    <source>
        <dbReference type="SAM" id="MobiDB-lite"/>
    </source>
</evidence>
<keyword evidence="3" id="KW-1185">Reference proteome</keyword>
<feature type="compositionally biased region" description="Low complexity" evidence="1">
    <location>
        <begin position="193"/>
        <end position="206"/>
    </location>
</feature>
<accession>A0ABR1J8T1</accession>
<feature type="region of interest" description="Disordered" evidence="1">
    <location>
        <begin position="60"/>
        <end position="106"/>
    </location>
</feature>
<dbReference type="EMBL" id="JBANRG010000030">
    <property type="protein sequence ID" value="KAK7451789.1"/>
    <property type="molecule type" value="Genomic_DNA"/>
</dbReference>
<reference evidence="2 3" key="1">
    <citation type="submission" date="2024-01" db="EMBL/GenBank/DDBJ databases">
        <title>A draft genome for the cacao thread blight pathogen Marasmiellus scandens.</title>
        <authorList>
            <person name="Baruah I.K."/>
            <person name="Leung J."/>
            <person name="Bukari Y."/>
            <person name="Amoako-Attah I."/>
            <person name="Meinhardt L.W."/>
            <person name="Bailey B.A."/>
            <person name="Cohen S.P."/>
        </authorList>
    </citation>
    <scope>NUCLEOTIDE SEQUENCE [LARGE SCALE GENOMIC DNA]</scope>
    <source>
        <strain evidence="2 3">GH-19</strain>
    </source>
</reference>
<protein>
    <submittedName>
        <fullName evidence="2">Uncharacterized protein</fullName>
    </submittedName>
</protein>
<name>A0ABR1J8T1_9AGAR</name>
<proteinExistence type="predicted"/>
<feature type="region of interest" description="Disordered" evidence="1">
    <location>
        <begin position="1"/>
        <end position="23"/>
    </location>
</feature>
<gene>
    <name evidence="2" type="ORF">VKT23_012468</name>
</gene>
<evidence type="ECO:0000313" key="2">
    <source>
        <dbReference type="EMBL" id="KAK7451789.1"/>
    </source>
</evidence>
<evidence type="ECO:0000313" key="3">
    <source>
        <dbReference type="Proteomes" id="UP001498398"/>
    </source>
</evidence>
<feature type="compositionally biased region" description="Polar residues" evidence="1">
    <location>
        <begin position="60"/>
        <end position="71"/>
    </location>
</feature>
<comment type="caution">
    <text evidence="2">The sequence shown here is derived from an EMBL/GenBank/DDBJ whole genome shotgun (WGS) entry which is preliminary data.</text>
</comment>
<feature type="region of interest" description="Disordered" evidence="1">
    <location>
        <begin position="187"/>
        <end position="206"/>
    </location>
</feature>
<sequence length="344" mass="38333">MTAPYTRCSMYKPNTVSSSGQSSTCFGSGLGHHSMNPGFNTVLTNVNSNATTNPAYLNPYLTTYNHTNNGDSTSRSDHRHNNSSSGSQKYTSRTRNPDPHSHYNQNISFSLNSLKQLLSSRLRSPDGHGIRNLPGGFPFRYTLSGDINGRLCYDAYDFQEELVLGLPTGEHGYGTEHRLKQMVTFSFRPPNPSSSKSRSRSGSSHSTNWFSWKISVDIASADSSNSMYYPVSSQSSKNLHTKRLILAEVLVSTSLFSSTRQFHSGHLRYGKFIRTDPRVILNALASSLEETKMIMISLGDEVDKPVLEREKRRKGIAESLNDMVVYVGRTTDGKEEILYKTSAR</sequence>